<sequence>MTKPLLYGLALLLCLPSFECGYLVLAPKSFRAGEDYKVSVGVEGMNNIVQLTGELKSIKPQTNTRITATGNVNNGDTTLLNFQVGGSDIRKDECICILYFSICMLVVGGSDIIQDECICILYISICMLVVGASVDDGMYNLTISGTDGGNSFVNTTTVERVRNDVLVLIQTDKAIYKPNQVIKIRTFAIDSNYNVVKRPITISIMDKNQNKLAEFKNKQSASGVIGVEFPLSDEPPLGDWSVQASTEGGSEMKTVKIDEYVLPKFEVNTEITPGYVLYGKQNQVTVKISAKYTYGKDVNAMAKVLLKGDSMTSEKTVNFKGSVDVPFTVEEMLGSDMVNDLMFGRYYWTEKNIDVTVNVTDVTSRFSILDDSSVKFYSYPQKIHLEPMNSMNIYHPGLPVKFRVKVTDPVGEPLSEYGMTVKVSQGYSGKNVQYVTINSAQWYEVSFTTEDQDASSNLYIQAEINGTDKKVANQASVSLNAYSTEGKTVIQLTNLDGFTTEKLDLDKDQNIDVKVKATGSLSLMSYVVLSKGKITAKGSLDFSSNLEQTIRLTVTSDMSPMANLLVYGVTNGKVKEVIVDVYEIMIDNGMKNKVSAQFSAPELRANSKVDLTVNSDPQSDVFVLAVDKSVMLLATGNDITKESLMDNFKMFTGEKKENDRPGFGEIMFRKKRSIIGGYGQTNADQILKASELLYLTNFDMKKNTFDVFPILQRAECANCGMAFAAAPDAGVGFMADVDFNIGPSFHNCS</sequence>
<proteinExistence type="predicted"/>
<evidence type="ECO:0000256" key="4">
    <source>
        <dbReference type="SAM" id="SignalP"/>
    </source>
</evidence>
<dbReference type="Gene3D" id="2.60.40.1930">
    <property type="match status" value="2"/>
</dbReference>
<keyword evidence="1 4" id="KW-0732">Signal</keyword>
<dbReference type="GO" id="GO:0004866">
    <property type="term" value="F:endopeptidase inhibitor activity"/>
    <property type="evidence" value="ECO:0007669"/>
    <property type="project" value="InterPro"/>
</dbReference>
<dbReference type="SMART" id="SM01359">
    <property type="entry name" value="A2M_N_2"/>
    <property type="match status" value="1"/>
</dbReference>
<dbReference type="HOGENOM" id="CLU_001634_5_0_1"/>
<dbReference type="Gene3D" id="6.20.50.160">
    <property type="match status" value="1"/>
</dbReference>
<name>V3ZPL7_LOTGI</name>
<dbReference type="Gene3D" id="2.60.40.2950">
    <property type="match status" value="1"/>
</dbReference>
<dbReference type="RefSeq" id="XP_009066594.1">
    <property type="nucleotide sequence ID" value="XM_009068346.1"/>
</dbReference>
<dbReference type="PANTHER" id="PTHR11412">
    <property type="entry name" value="MACROGLOBULIN / COMPLEMENT"/>
    <property type="match status" value="1"/>
</dbReference>
<evidence type="ECO:0000256" key="2">
    <source>
        <dbReference type="ARBA" id="ARBA00022966"/>
    </source>
</evidence>
<dbReference type="OMA" id="LIMETHS"/>
<dbReference type="AlphaFoldDB" id="V3ZPL7"/>
<dbReference type="FunFam" id="2.60.40.1930:FF:000001">
    <property type="entry name" value="CD109 isoform 3"/>
    <property type="match status" value="1"/>
</dbReference>
<evidence type="ECO:0000313" key="7">
    <source>
        <dbReference type="Proteomes" id="UP000030746"/>
    </source>
</evidence>
<protein>
    <recommendedName>
        <fullName evidence="5">Alpha-2-macroglobulin bait region domain-containing protein</fullName>
    </recommendedName>
</protein>
<feature type="domain" description="Alpha-2-macroglobulin bait region" evidence="5">
    <location>
        <begin position="498"/>
        <end position="633"/>
    </location>
</feature>
<evidence type="ECO:0000313" key="6">
    <source>
        <dbReference type="EMBL" id="ESO82801.1"/>
    </source>
</evidence>
<dbReference type="Pfam" id="PF17791">
    <property type="entry name" value="MG3"/>
    <property type="match status" value="1"/>
</dbReference>
<dbReference type="Pfam" id="PF07703">
    <property type="entry name" value="A2M_BRD"/>
    <property type="match status" value="1"/>
</dbReference>
<dbReference type="GeneID" id="20248113"/>
<keyword evidence="2" id="KW-0882">Thioester bond</keyword>
<dbReference type="KEGG" id="lgi:LOTGIDRAFT_229818"/>
<dbReference type="OrthoDB" id="9998011at2759"/>
<dbReference type="STRING" id="225164.V3ZPL7"/>
<dbReference type="Proteomes" id="UP000030746">
    <property type="component" value="Unassembled WGS sequence"/>
</dbReference>
<evidence type="ECO:0000256" key="1">
    <source>
        <dbReference type="ARBA" id="ARBA00022729"/>
    </source>
</evidence>
<feature type="signal peptide" evidence="4">
    <location>
        <begin position="1"/>
        <end position="20"/>
    </location>
</feature>
<dbReference type="PANTHER" id="PTHR11412:SF136">
    <property type="entry name" value="CD109 ANTIGEN"/>
    <property type="match status" value="1"/>
</dbReference>
<evidence type="ECO:0000259" key="5">
    <source>
        <dbReference type="SMART" id="SM01359"/>
    </source>
</evidence>
<dbReference type="InterPro" id="IPR011625">
    <property type="entry name" value="A2M_N_BRD"/>
</dbReference>
<accession>V3ZPL7</accession>
<dbReference type="Gene3D" id="2.60.40.1940">
    <property type="match status" value="1"/>
</dbReference>
<keyword evidence="3" id="KW-0325">Glycoprotein</keyword>
<keyword evidence="7" id="KW-1185">Reference proteome</keyword>
<dbReference type="InterPro" id="IPR013783">
    <property type="entry name" value="Ig-like_fold"/>
</dbReference>
<dbReference type="InterPro" id="IPR050473">
    <property type="entry name" value="A2M/Complement_sys"/>
</dbReference>
<dbReference type="InterPro" id="IPR002890">
    <property type="entry name" value="MG2"/>
</dbReference>
<dbReference type="CTD" id="20248113"/>
<dbReference type="EMBL" id="KB203854">
    <property type="protein sequence ID" value="ESO82801.1"/>
    <property type="molecule type" value="Genomic_DNA"/>
</dbReference>
<organism evidence="6 7">
    <name type="scientific">Lottia gigantea</name>
    <name type="common">Giant owl limpet</name>
    <dbReference type="NCBI Taxonomy" id="225164"/>
    <lineage>
        <taxon>Eukaryota</taxon>
        <taxon>Metazoa</taxon>
        <taxon>Spiralia</taxon>
        <taxon>Lophotrochozoa</taxon>
        <taxon>Mollusca</taxon>
        <taxon>Gastropoda</taxon>
        <taxon>Patellogastropoda</taxon>
        <taxon>Lottioidea</taxon>
        <taxon>Lottiidae</taxon>
        <taxon>Lottia</taxon>
    </lineage>
</organism>
<reference evidence="6 7" key="1">
    <citation type="journal article" date="2013" name="Nature">
        <title>Insights into bilaterian evolution from three spiralian genomes.</title>
        <authorList>
            <person name="Simakov O."/>
            <person name="Marletaz F."/>
            <person name="Cho S.J."/>
            <person name="Edsinger-Gonzales E."/>
            <person name="Havlak P."/>
            <person name="Hellsten U."/>
            <person name="Kuo D.H."/>
            <person name="Larsson T."/>
            <person name="Lv J."/>
            <person name="Arendt D."/>
            <person name="Savage R."/>
            <person name="Osoegawa K."/>
            <person name="de Jong P."/>
            <person name="Grimwood J."/>
            <person name="Chapman J.A."/>
            <person name="Shapiro H."/>
            <person name="Aerts A."/>
            <person name="Otillar R.P."/>
            <person name="Terry A.Y."/>
            <person name="Boore J.L."/>
            <person name="Grigoriev I.V."/>
            <person name="Lindberg D.R."/>
            <person name="Seaver E.C."/>
            <person name="Weisblat D.A."/>
            <person name="Putnam N.H."/>
            <person name="Rokhsar D.S."/>
        </authorList>
    </citation>
    <scope>NUCLEOTIDE SEQUENCE [LARGE SCALE GENOMIC DNA]</scope>
</reference>
<dbReference type="Pfam" id="PF01835">
    <property type="entry name" value="MG2"/>
    <property type="match status" value="1"/>
</dbReference>
<evidence type="ECO:0000256" key="3">
    <source>
        <dbReference type="ARBA" id="ARBA00023180"/>
    </source>
</evidence>
<feature type="chain" id="PRO_5004716469" description="Alpha-2-macroglobulin bait region domain-containing protein" evidence="4">
    <location>
        <begin position="21"/>
        <end position="749"/>
    </location>
</feature>
<dbReference type="InterPro" id="IPR041555">
    <property type="entry name" value="MG3"/>
</dbReference>
<gene>
    <name evidence="6" type="ORF">LOTGIDRAFT_229818</name>
</gene>
<dbReference type="Gene3D" id="2.60.40.10">
    <property type="entry name" value="Immunoglobulins"/>
    <property type="match status" value="1"/>
</dbReference>